<sequence>MENAELFAHIKGWGVDADPANEPTYPMKKYTGDDHKRLNYERPTQQAVDVEVLHSNERPGVTAVFGTPNPPTGISGAIRRYAFRYSEGSFAHWLPLLLADRVQMVEEVVNDFKKGTPPNLFREKGYAAEWKYNRPAVIKKGLIAAAVGLLVIAAISHKKRKRMAMVE</sequence>
<gene>
    <name evidence="1" type="ORF">MKQ68_17050</name>
</gene>
<dbReference type="Proteomes" id="UP001162741">
    <property type="component" value="Chromosome"/>
</dbReference>
<evidence type="ECO:0000313" key="2">
    <source>
        <dbReference type="Proteomes" id="UP001162741"/>
    </source>
</evidence>
<dbReference type="RefSeq" id="WP_264280166.1">
    <property type="nucleotide sequence ID" value="NZ_CP107006.1"/>
</dbReference>
<evidence type="ECO:0000313" key="1">
    <source>
        <dbReference type="EMBL" id="UYQ91797.1"/>
    </source>
</evidence>
<accession>A0ABY6IWN8</accession>
<proteinExistence type="predicted"/>
<dbReference type="EMBL" id="CP107006">
    <property type="protein sequence ID" value="UYQ91797.1"/>
    <property type="molecule type" value="Genomic_DNA"/>
</dbReference>
<protein>
    <submittedName>
        <fullName evidence="1">Uncharacterized protein</fullName>
    </submittedName>
</protein>
<organism evidence="1 2">
    <name type="scientific">Chitinophaga horti</name>
    <dbReference type="NCBI Taxonomy" id="2920382"/>
    <lineage>
        <taxon>Bacteria</taxon>
        <taxon>Pseudomonadati</taxon>
        <taxon>Bacteroidota</taxon>
        <taxon>Chitinophagia</taxon>
        <taxon>Chitinophagales</taxon>
        <taxon>Chitinophagaceae</taxon>
        <taxon>Chitinophaga</taxon>
    </lineage>
</organism>
<keyword evidence="2" id="KW-1185">Reference proteome</keyword>
<name>A0ABY6IWN8_9BACT</name>
<reference evidence="1" key="1">
    <citation type="submission" date="2022-10" db="EMBL/GenBank/DDBJ databases">
        <title>Chitinophaga sp. nov., isolated from soil.</title>
        <authorList>
            <person name="Jeon C.O."/>
        </authorList>
    </citation>
    <scope>NUCLEOTIDE SEQUENCE</scope>
    <source>
        <strain evidence="1">R8</strain>
    </source>
</reference>